<feature type="transmembrane region" description="Helical" evidence="2">
    <location>
        <begin position="436"/>
        <end position="456"/>
    </location>
</feature>
<dbReference type="Proteomes" id="UP001295684">
    <property type="component" value="Unassembled WGS sequence"/>
</dbReference>
<evidence type="ECO:0000313" key="3">
    <source>
        <dbReference type="EMBL" id="CAI2381386.1"/>
    </source>
</evidence>
<feature type="transmembrane region" description="Helical" evidence="2">
    <location>
        <begin position="490"/>
        <end position="507"/>
    </location>
</feature>
<keyword evidence="2" id="KW-1133">Transmembrane helix</keyword>
<dbReference type="EMBL" id="CAMPGE010023448">
    <property type="protein sequence ID" value="CAI2381386.1"/>
    <property type="molecule type" value="Genomic_DNA"/>
</dbReference>
<feature type="transmembrane region" description="Helical" evidence="2">
    <location>
        <begin position="395"/>
        <end position="416"/>
    </location>
</feature>
<evidence type="ECO:0008006" key="5">
    <source>
        <dbReference type="Google" id="ProtNLM"/>
    </source>
</evidence>
<feature type="transmembrane region" description="Helical" evidence="2">
    <location>
        <begin position="7"/>
        <end position="24"/>
    </location>
</feature>
<evidence type="ECO:0000313" key="4">
    <source>
        <dbReference type="Proteomes" id="UP001295684"/>
    </source>
</evidence>
<dbReference type="AlphaFoldDB" id="A0AAD1XXW1"/>
<name>A0AAD1XXW1_EUPCR</name>
<keyword evidence="4" id="KW-1185">Reference proteome</keyword>
<sequence>MYFLKKFSFIMILLFCMYITNFGSNTSGEYLTSNDEITGFEEFSIANINGLETMARFEIEKQNGMDQVESSKFLTCSIDVLACCIFLGIITLRARMRIFARDYTVKLANISTDYNGDLEKEIKKVFDNKFGKVHEVAIIKDTGDILKNQIKLSKISRKVGDLKARNLILGVKGSSKLTRFTNIEAKQKAKLERLVLNSSTAANKEVYVTFELPEHKKKCIEDTIEIGEFITKVRGPSKKRFIVHKGLDNPNQKIYENASYPNVWKIIKLLIITSLFTGTCAVLVGLLASEINSNYKYLKNHMQCMAYEADDYTSTQLATSSEEILTCVCFLKGDAVNSDAEMKKLCSKYQDTKSETISLSIIMGILLTLLNLAVKHGYNSFKNIYRFGSLRTRNCVLFFQIYLSIVILNLIVPLVVFADQFKEPTRDYYLAISPMYSLWIIFTVGLLPLEKFSYWLRVILKRKMTRKSCIIQRELEENMRRKELGYHHKIPYLLGILTVVMYLVPGLPFLLMVFSIFVLIYFWVEKLLILKFYRKPRNLDGTQLEIVDYMVVLILLLHIFSCISTFGTTDIFPEDTKRVQGTRKGFSTSYYEPSEKGFFEKLGVIINIPYVIMLSLILLFLVLCFLCRNKIWWRKFKFFSMSFRYKYKYIPSTFSKAKNLVIIGETSYNMADIERYRQVFATFDLSNINDDAFKSSYSQLFQTSNGPVDTLSKLNLHSSPDKINDSFNKSNLSGLSAMNDPQKMVDNLKNRDLMIRKDRKPKDPKVQVVKEGKKFDRKKTFIKNWEFDEENKNDQGAEVSGSFGKSENEEEKAAKSMNTMADKILNLKKQLHVNSVFKRSEDD</sequence>
<feature type="transmembrane region" description="Helical" evidence="2">
    <location>
        <begin position="72"/>
        <end position="92"/>
    </location>
</feature>
<feature type="transmembrane region" description="Helical" evidence="2">
    <location>
        <begin position="546"/>
        <end position="567"/>
    </location>
</feature>
<comment type="caution">
    <text evidence="3">The sequence shown here is derived from an EMBL/GenBank/DDBJ whole genome shotgun (WGS) entry which is preliminary data.</text>
</comment>
<feature type="transmembrane region" description="Helical" evidence="2">
    <location>
        <begin position="357"/>
        <end position="374"/>
    </location>
</feature>
<keyword evidence="2" id="KW-0812">Transmembrane</keyword>
<feature type="region of interest" description="Disordered" evidence="1">
    <location>
        <begin position="792"/>
        <end position="817"/>
    </location>
</feature>
<feature type="transmembrane region" description="Helical" evidence="2">
    <location>
        <begin position="513"/>
        <end position="534"/>
    </location>
</feature>
<evidence type="ECO:0000256" key="1">
    <source>
        <dbReference type="SAM" id="MobiDB-lite"/>
    </source>
</evidence>
<protein>
    <recommendedName>
        <fullName evidence="5">CSC1/OSCA1-like cytosolic domain-containing protein</fullName>
    </recommendedName>
</protein>
<organism evidence="3 4">
    <name type="scientific">Euplotes crassus</name>
    <dbReference type="NCBI Taxonomy" id="5936"/>
    <lineage>
        <taxon>Eukaryota</taxon>
        <taxon>Sar</taxon>
        <taxon>Alveolata</taxon>
        <taxon>Ciliophora</taxon>
        <taxon>Intramacronucleata</taxon>
        <taxon>Spirotrichea</taxon>
        <taxon>Hypotrichia</taxon>
        <taxon>Euplotida</taxon>
        <taxon>Euplotidae</taxon>
        <taxon>Moneuplotes</taxon>
    </lineage>
</organism>
<reference evidence="3" key="1">
    <citation type="submission" date="2023-07" db="EMBL/GenBank/DDBJ databases">
        <authorList>
            <consortium name="AG Swart"/>
            <person name="Singh M."/>
            <person name="Singh A."/>
            <person name="Seah K."/>
            <person name="Emmerich C."/>
        </authorList>
    </citation>
    <scope>NUCLEOTIDE SEQUENCE</scope>
    <source>
        <strain evidence="3">DP1</strain>
    </source>
</reference>
<accession>A0AAD1XXW1</accession>
<feature type="transmembrane region" description="Helical" evidence="2">
    <location>
        <begin position="269"/>
        <end position="288"/>
    </location>
</feature>
<evidence type="ECO:0000256" key="2">
    <source>
        <dbReference type="SAM" id="Phobius"/>
    </source>
</evidence>
<proteinExistence type="predicted"/>
<gene>
    <name evidence="3" type="ORF">ECRASSUSDP1_LOCUS22841</name>
</gene>
<keyword evidence="2" id="KW-0472">Membrane</keyword>
<feature type="transmembrane region" description="Helical" evidence="2">
    <location>
        <begin position="604"/>
        <end position="627"/>
    </location>
</feature>